<evidence type="ECO:0000256" key="3">
    <source>
        <dbReference type="ARBA" id="ARBA00004742"/>
    </source>
</evidence>
<dbReference type="GO" id="GO:0045040">
    <property type="term" value="P:protein insertion into mitochondrial outer membrane"/>
    <property type="evidence" value="ECO:0007669"/>
    <property type="project" value="UniProtKB-UniRule"/>
</dbReference>
<evidence type="ECO:0000256" key="9">
    <source>
        <dbReference type="ARBA" id="ARBA00023128"/>
    </source>
</evidence>
<dbReference type="InterPro" id="IPR020861">
    <property type="entry name" value="Triosephosphate_isomerase_AS"/>
</dbReference>
<keyword evidence="10 12" id="KW-0472">Membrane</keyword>
<comment type="subunit">
    <text evidence="5">Homodimer.</text>
</comment>
<sequence length="926" mass="102038">MCAGRWEEGNRRAPPYHLINTRRSTSERGFLNRKRILVETINPSPSPTSLALSILRPHYHFIGIETCDIDDMARKFFVGGNFKANGSLKAIQTIVENLNGAKLDPNVEVVISPPSLFLLTTAEKVDSKIKVAAQNVFDKPDGAWTGELTVKMLTEHGIEWVILGHSERRTIFKESSEFVADKTKAALDSGLNVILCIGETLEEREAGKTIDVCCGQLKAVVDKISTADWSKVVIAYEPVWAIGTGKVATTEQAQEAHGSLREWLAKSVSPEVAQATRILYGGSVNEKNCKDLATQPDIDGFLVGGASLKPASSVTITVGMACLTYAISLTLNSAVTTPNSFSSLTVPAGIVKVSGDTAPARAKSIAEKLSKKVVISSGERLVSSRPTSPFMCFERTARFSRYSSSRVVPRALAMTFVLPKNILLSYLLLMRTLFSRPFFCVFVRLTSLFRFDFGIVQAVEPRIESTTFIHLLNTASRQHIFKIDGSHGYSPLRRGGHRFDKMLGFMEYVQKCFYHATKWDEDNSYANLNATARALLDFPTPKGLKMNLSSLSSPNFATSYSMASLGVVDGSVSYLFSSRPLDNALSSGDVQLKDAVSGYRDLREIMKPDDLRDWEIWKGGVRVDRRGRLPHLLLHPSTIHFKAKDGVDTLLYGRMYLPASTLEALYLRRLAPTRQLKISAVSNSRLPNGGTILALLQQDNGKWSTEYLYSTDVALIGMRGLYNFGFDPRKTVPPVPPLDPRKIAGRFSAGAEVYYGILNKSGGMSTGFRYSTLPSNVGSPLTVTLTVNPLMGHFQASYAVKAGEGAVFCSRYDFNIYSYESDLVLGCELWRRKQADDAAAAGAASGVSAGNNTDETWQPETTLARRGGRDDDVTGVLKARITQNYNIGLLWEGRYKHLLFSLGSNIDLKRREQPFRTVGIEVQYNS</sequence>
<dbReference type="EMBL" id="JAQGDS010000003">
    <property type="protein sequence ID" value="KAJ6261933.1"/>
    <property type="molecule type" value="Genomic_DNA"/>
</dbReference>
<dbReference type="GO" id="GO:0070096">
    <property type="term" value="P:mitochondrial outer membrane translocase complex assembly"/>
    <property type="evidence" value="ECO:0007669"/>
    <property type="project" value="UniProtKB-UniRule"/>
</dbReference>
<dbReference type="InterPro" id="IPR027539">
    <property type="entry name" value="Mdm10"/>
</dbReference>
<dbReference type="PROSITE" id="PS51440">
    <property type="entry name" value="TIM_2"/>
    <property type="match status" value="1"/>
</dbReference>
<comment type="similarity">
    <text evidence="4">Belongs to the triosephosphate isomerase family.</text>
</comment>
<comment type="function">
    <text evidence="12">Component of the ERMES/MDM complex, which serves as a molecular tether to connect the endoplasmic reticulum and mitochondria. Components of this complex are involved in the control of mitochondrial shape and protein biogenesis and may function in phospholipid exchange. MDM10 is involved in the late assembly steps of the general translocase of the mitochondrial outer membrane (TOM complex). Functions in the TOM40-specific route of the assembly of outer membrane beta-barrel proteins, including the association of TOM40 with the receptor TOM22 and small TOM proteins. Can associate with the SAM(core) complex as well as the MDM12-MMM1 complex, both involved in late steps of the major beta-barrel assembly pathway, that is responsible for biogenesis of all outer membrane beta-barrel proteins. May act as a switch that shuttles between both complexes and channels precursor proteins into the TOM40-specific pathway. Plays a role in mitochondrial morphology and in the inheritance of mitochondria.</text>
</comment>
<keyword evidence="6 12" id="KW-1134">Transmembrane beta strand</keyword>
<comment type="subunit">
    <text evidence="12">Component of the ER-mitochondria encounter structure (ERMES) or MDM complex, composed of MMM1, MDM10, MDM12 and MDM34. Associates with the mitochondrial outer membrane sorting assembly machinery SAM(core) complex.</text>
</comment>
<evidence type="ECO:0000313" key="14">
    <source>
        <dbReference type="EMBL" id="KAJ6261933.1"/>
    </source>
</evidence>
<dbReference type="PANTHER" id="PTHR28035">
    <property type="entry name" value="MITOCHONDRIAL DISTRIBUTION AND MORPHOLOGY PROTEIN 10"/>
    <property type="match status" value="1"/>
</dbReference>
<comment type="subcellular location">
    <subcellularLocation>
        <location evidence="12">Mitochondrion outer membrane</location>
        <topology evidence="12">Multi-pass membrane protein</topology>
    </subcellularLocation>
    <text evidence="12">The ERMES/MDM complex localizes to a few discrete foci (around 10 per single cell), that represent mitochondria-endoplasmic reticulum junctions. These foci are often found next to mtDNA nucleoids.</text>
</comment>
<keyword evidence="7 12" id="KW-0812">Transmembrane</keyword>
<comment type="pathway">
    <text evidence="3">Carbohydrate biosynthesis; gluconeogenesis.</text>
</comment>
<dbReference type="Proteomes" id="UP001221413">
    <property type="component" value="Unassembled WGS sequence"/>
</dbReference>
<gene>
    <name evidence="12" type="primary">MDM10</name>
    <name evidence="14" type="ORF">Dda_2732</name>
</gene>
<evidence type="ECO:0000256" key="7">
    <source>
        <dbReference type="ARBA" id="ARBA00022692"/>
    </source>
</evidence>
<keyword evidence="15" id="KW-1185">Reference proteome</keyword>
<dbReference type="AlphaFoldDB" id="A0AAD6J041"/>
<evidence type="ECO:0000256" key="11">
    <source>
        <dbReference type="ARBA" id="ARBA00023235"/>
    </source>
</evidence>
<comment type="similarity">
    <text evidence="12">Belongs to the MDM10 family.</text>
</comment>
<dbReference type="HAMAP" id="MF_00147_B">
    <property type="entry name" value="TIM_B"/>
    <property type="match status" value="1"/>
</dbReference>
<dbReference type="Pfam" id="PF00121">
    <property type="entry name" value="TIM"/>
    <property type="match status" value="1"/>
</dbReference>
<evidence type="ECO:0000256" key="1">
    <source>
        <dbReference type="ARBA" id="ARBA00000474"/>
    </source>
</evidence>
<evidence type="ECO:0000256" key="10">
    <source>
        <dbReference type="ARBA" id="ARBA00023136"/>
    </source>
</evidence>
<dbReference type="GO" id="GO:0015914">
    <property type="term" value="P:phospholipid transport"/>
    <property type="evidence" value="ECO:0007669"/>
    <property type="project" value="TreeGrafter"/>
</dbReference>
<evidence type="ECO:0000256" key="8">
    <source>
        <dbReference type="ARBA" id="ARBA00022787"/>
    </source>
</evidence>
<dbReference type="SUPFAM" id="SSF51351">
    <property type="entry name" value="Triosephosphate isomerase (TIM)"/>
    <property type="match status" value="1"/>
</dbReference>
<keyword evidence="9 12" id="KW-0496">Mitochondrion</keyword>
<dbReference type="PROSITE" id="PS00171">
    <property type="entry name" value="TIM_1"/>
    <property type="match status" value="1"/>
</dbReference>
<dbReference type="InterPro" id="IPR022896">
    <property type="entry name" value="TrioseP_Isoase_bac/euk"/>
</dbReference>
<keyword evidence="11" id="KW-0413">Isomerase</keyword>
<feature type="region of interest" description="Disordered" evidence="13">
    <location>
        <begin position="843"/>
        <end position="868"/>
    </location>
</feature>
<reference evidence="14" key="1">
    <citation type="submission" date="2023-01" db="EMBL/GenBank/DDBJ databases">
        <title>The chitinases involved in constricting ring structure development in the nematode-trapping fungus Drechslerella dactyloides.</title>
        <authorList>
            <person name="Wang R."/>
            <person name="Zhang L."/>
            <person name="Tang P."/>
            <person name="Li S."/>
            <person name="Liang L."/>
        </authorList>
    </citation>
    <scope>NUCLEOTIDE SEQUENCE</scope>
    <source>
        <strain evidence="14">YMF1.00031</strain>
    </source>
</reference>
<dbReference type="FunFam" id="3.20.20.70:FF:000025">
    <property type="entry name" value="Triosephosphate isomerase"/>
    <property type="match status" value="1"/>
</dbReference>
<dbReference type="GO" id="GO:1990456">
    <property type="term" value="P:mitochondrion-endoplasmic reticulum membrane tethering"/>
    <property type="evidence" value="ECO:0007669"/>
    <property type="project" value="UniProtKB-UniRule"/>
</dbReference>
<proteinExistence type="inferred from homology"/>
<protein>
    <recommendedName>
        <fullName evidence="12">Mitochondrial distribution and morphology protein 10</fullName>
    </recommendedName>
    <alternativeName>
        <fullName evidence="12">Mitochondrial inheritance component MDM10</fullName>
    </alternativeName>
</protein>
<dbReference type="GO" id="GO:0001401">
    <property type="term" value="C:SAM complex"/>
    <property type="evidence" value="ECO:0007669"/>
    <property type="project" value="TreeGrafter"/>
</dbReference>
<dbReference type="CDD" id="cd00311">
    <property type="entry name" value="TIM"/>
    <property type="match status" value="1"/>
</dbReference>
<name>A0AAD6J041_DREDA</name>
<evidence type="ECO:0000256" key="6">
    <source>
        <dbReference type="ARBA" id="ARBA00022452"/>
    </source>
</evidence>
<dbReference type="HAMAP" id="MF_03102">
    <property type="entry name" value="Mdm10"/>
    <property type="match status" value="1"/>
</dbReference>
<evidence type="ECO:0000256" key="13">
    <source>
        <dbReference type="SAM" id="MobiDB-lite"/>
    </source>
</evidence>
<comment type="caution">
    <text evidence="14">The sequence shown here is derived from an EMBL/GenBank/DDBJ whole genome shotgun (WGS) entry which is preliminary data.</text>
</comment>
<evidence type="ECO:0000256" key="5">
    <source>
        <dbReference type="ARBA" id="ARBA00011738"/>
    </source>
</evidence>
<evidence type="ECO:0000256" key="2">
    <source>
        <dbReference type="ARBA" id="ARBA00004680"/>
    </source>
</evidence>
<dbReference type="PANTHER" id="PTHR28035:SF1">
    <property type="entry name" value="MITOCHONDRIAL DISTRIBUTION AND MORPHOLOGY PROTEIN 10"/>
    <property type="match status" value="1"/>
</dbReference>
<dbReference type="InterPro" id="IPR035990">
    <property type="entry name" value="TIM_sf"/>
</dbReference>
<evidence type="ECO:0000256" key="12">
    <source>
        <dbReference type="HAMAP-Rule" id="MF_03102"/>
    </source>
</evidence>
<dbReference type="GO" id="GO:0051654">
    <property type="term" value="P:establishment of mitochondrion localization"/>
    <property type="evidence" value="ECO:0007669"/>
    <property type="project" value="TreeGrafter"/>
</dbReference>
<accession>A0AAD6J041</accession>
<comment type="catalytic activity">
    <reaction evidence="1">
        <text>D-glyceraldehyde 3-phosphate = dihydroxyacetone phosphate</text>
        <dbReference type="Rhea" id="RHEA:18585"/>
        <dbReference type="ChEBI" id="CHEBI:57642"/>
        <dbReference type="ChEBI" id="CHEBI:59776"/>
        <dbReference type="EC" id="5.3.1.1"/>
    </reaction>
</comment>
<dbReference type="NCBIfam" id="TIGR00419">
    <property type="entry name" value="tim"/>
    <property type="match status" value="1"/>
</dbReference>
<dbReference type="Gene3D" id="3.20.20.70">
    <property type="entry name" value="Aldolase class I"/>
    <property type="match status" value="1"/>
</dbReference>
<dbReference type="Pfam" id="PF12519">
    <property type="entry name" value="MDM10"/>
    <property type="match status" value="2"/>
</dbReference>
<evidence type="ECO:0000256" key="4">
    <source>
        <dbReference type="ARBA" id="ARBA00007422"/>
    </source>
</evidence>
<dbReference type="InterPro" id="IPR013785">
    <property type="entry name" value="Aldolase_TIM"/>
</dbReference>
<comment type="pathway">
    <text evidence="2">Carbohydrate degradation; glycolysis; D-glyceraldehyde 3-phosphate from glycerone phosphate: step 1/1.</text>
</comment>
<dbReference type="GO" id="GO:0006096">
    <property type="term" value="P:glycolytic process"/>
    <property type="evidence" value="ECO:0007669"/>
    <property type="project" value="InterPro"/>
</dbReference>
<comment type="domain">
    <text evidence="12">Lacks alpha-helical transmembrane segments, suggesting that it resides in the membrane via beta-sheet conformations similar to those predicted for other outer membrane proteins and porin.</text>
</comment>
<dbReference type="GO" id="GO:0032865">
    <property type="term" value="C:ERMES complex"/>
    <property type="evidence" value="ECO:0007669"/>
    <property type="project" value="UniProtKB-UniRule"/>
</dbReference>
<dbReference type="GO" id="GO:0004807">
    <property type="term" value="F:triose-phosphate isomerase activity"/>
    <property type="evidence" value="ECO:0007669"/>
    <property type="project" value="UniProtKB-EC"/>
</dbReference>
<evidence type="ECO:0000313" key="15">
    <source>
        <dbReference type="Proteomes" id="UP001221413"/>
    </source>
</evidence>
<keyword evidence="8 12" id="KW-1000">Mitochondrion outer membrane</keyword>
<feature type="compositionally biased region" description="Polar residues" evidence="13">
    <location>
        <begin position="851"/>
        <end position="861"/>
    </location>
</feature>
<dbReference type="InterPro" id="IPR000652">
    <property type="entry name" value="Triosephosphate_isomerase"/>
</dbReference>
<organism evidence="14 15">
    <name type="scientific">Drechslerella dactyloides</name>
    <name type="common">Nematode-trapping fungus</name>
    <name type="synonym">Arthrobotrys dactyloides</name>
    <dbReference type="NCBI Taxonomy" id="74499"/>
    <lineage>
        <taxon>Eukaryota</taxon>
        <taxon>Fungi</taxon>
        <taxon>Dikarya</taxon>
        <taxon>Ascomycota</taxon>
        <taxon>Pezizomycotina</taxon>
        <taxon>Orbiliomycetes</taxon>
        <taxon>Orbiliales</taxon>
        <taxon>Orbiliaceae</taxon>
        <taxon>Drechslerella</taxon>
    </lineage>
</organism>